<evidence type="ECO:0000259" key="1">
    <source>
        <dbReference type="PROSITE" id="PS50097"/>
    </source>
</evidence>
<organism evidence="3 4">
    <name type="scientific">Ditylenchus destructor</name>
    <dbReference type="NCBI Taxonomy" id="166010"/>
    <lineage>
        <taxon>Eukaryota</taxon>
        <taxon>Metazoa</taxon>
        <taxon>Ecdysozoa</taxon>
        <taxon>Nematoda</taxon>
        <taxon>Chromadorea</taxon>
        <taxon>Rhabditida</taxon>
        <taxon>Tylenchina</taxon>
        <taxon>Tylenchomorpha</taxon>
        <taxon>Sphaerularioidea</taxon>
        <taxon>Anguinidae</taxon>
        <taxon>Anguininae</taxon>
        <taxon>Ditylenchus</taxon>
    </lineage>
</organism>
<sequence length="206" mass="23536">MAFVTRPRLTRANPLGFFLHCNEEDDDPNWSCQASAKLQIVSQKAGVDDHVRQFVTNFSSKRTYDGWSTFIYELLDPEKGFIKDDVVILRAHVKAEMSESAQKAKLRELTSSISHPPDGALIVGGNRIPIHKMYLSYYSEYFKTMFRSEFKEGSEDEIVIEEVGYSEMLELLLVVYPSRAPITGKSSSSLTFQQFLQFQKRTSKLS</sequence>
<protein>
    <submittedName>
        <fullName evidence="3">BTB/POZ domain-containing protein</fullName>
    </submittedName>
</protein>
<dbReference type="CDD" id="cd18186">
    <property type="entry name" value="BTB_POZ_ZBTB_KLHL-like"/>
    <property type="match status" value="1"/>
</dbReference>
<gene>
    <name evidence="3" type="ORF">DdX_22443</name>
</gene>
<dbReference type="Pfam" id="PF00651">
    <property type="entry name" value="BTB"/>
    <property type="match status" value="1"/>
</dbReference>
<dbReference type="InterPro" id="IPR002083">
    <property type="entry name" value="MATH/TRAF_dom"/>
</dbReference>
<dbReference type="SMART" id="SM00225">
    <property type="entry name" value="BTB"/>
    <property type="match status" value="1"/>
</dbReference>
<dbReference type="InterPro" id="IPR008974">
    <property type="entry name" value="TRAF-like"/>
</dbReference>
<dbReference type="InterPro" id="IPR000210">
    <property type="entry name" value="BTB/POZ_dom"/>
</dbReference>
<evidence type="ECO:0000313" key="3">
    <source>
        <dbReference type="EMBL" id="KAI1690505.1"/>
    </source>
</evidence>
<dbReference type="InterPro" id="IPR011333">
    <property type="entry name" value="SKP1/BTB/POZ_sf"/>
</dbReference>
<accession>A0AAD4MHI1</accession>
<dbReference type="PANTHER" id="PTHR47022:SF1">
    <property type="entry name" value="BTB AND MATH DOMAIN-CONTAINING PROTEIN 36-RELATED"/>
    <property type="match status" value="1"/>
</dbReference>
<proteinExistence type="predicted"/>
<dbReference type="SUPFAM" id="SSF49599">
    <property type="entry name" value="TRAF domain-like"/>
    <property type="match status" value="1"/>
</dbReference>
<dbReference type="AlphaFoldDB" id="A0AAD4MHI1"/>
<dbReference type="Gene3D" id="3.30.710.10">
    <property type="entry name" value="Potassium Channel Kv1.1, Chain A"/>
    <property type="match status" value="1"/>
</dbReference>
<dbReference type="EMBL" id="JAKKPZ010001185">
    <property type="protein sequence ID" value="KAI1690505.1"/>
    <property type="molecule type" value="Genomic_DNA"/>
</dbReference>
<dbReference type="PANTHER" id="PTHR47022">
    <property type="entry name" value="BTB AND MATH DOMAIN-CONTAINING PROTEIN 36-RELATED"/>
    <property type="match status" value="1"/>
</dbReference>
<reference evidence="3" key="1">
    <citation type="submission" date="2022-01" db="EMBL/GenBank/DDBJ databases">
        <title>Genome Sequence Resource for Two Populations of Ditylenchus destructor, the Migratory Endoparasitic Phytonematode.</title>
        <authorList>
            <person name="Zhang H."/>
            <person name="Lin R."/>
            <person name="Xie B."/>
        </authorList>
    </citation>
    <scope>NUCLEOTIDE SEQUENCE</scope>
    <source>
        <strain evidence="3">BazhouSP</strain>
    </source>
</reference>
<keyword evidence="4" id="KW-1185">Reference proteome</keyword>
<dbReference type="PROSITE" id="PS50097">
    <property type="entry name" value="BTB"/>
    <property type="match status" value="1"/>
</dbReference>
<dbReference type="PROSITE" id="PS50144">
    <property type="entry name" value="MATH"/>
    <property type="match status" value="1"/>
</dbReference>
<dbReference type="Pfam" id="PF22486">
    <property type="entry name" value="MATH_2"/>
    <property type="match status" value="1"/>
</dbReference>
<name>A0AAD4MHI1_9BILA</name>
<feature type="domain" description="BTB" evidence="1">
    <location>
        <begin position="117"/>
        <end position="184"/>
    </location>
</feature>
<dbReference type="Proteomes" id="UP001201812">
    <property type="component" value="Unassembled WGS sequence"/>
</dbReference>
<evidence type="ECO:0000313" key="4">
    <source>
        <dbReference type="Proteomes" id="UP001201812"/>
    </source>
</evidence>
<evidence type="ECO:0000259" key="2">
    <source>
        <dbReference type="PROSITE" id="PS50144"/>
    </source>
</evidence>
<feature type="domain" description="MATH" evidence="2">
    <location>
        <begin position="1"/>
        <end position="93"/>
    </location>
</feature>
<comment type="caution">
    <text evidence="3">The sequence shown here is derived from an EMBL/GenBank/DDBJ whole genome shotgun (WGS) entry which is preliminary data.</text>
</comment>
<dbReference type="Gene3D" id="2.60.210.10">
    <property type="entry name" value="Apoptosis, Tumor Necrosis Factor Receptor Associated Protein 2, Chain A"/>
    <property type="match status" value="1"/>
</dbReference>
<dbReference type="SUPFAM" id="SSF54695">
    <property type="entry name" value="POZ domain"/>
    <property type="match status" value="1"/>
</dbReference>